<dbReference type="CDD" id="cd00067">
    <property type="entry name" value="GAL4"/>
    <property type="match status" value="1"/>
</dbReference>
<dbReference type="InterPro" id="IPR001138">
    <property type="entry name" value="Zn2Cys6_DnaBD"/>
</dbReference>
<feature type="region of interest" description="Disordered" evidence="1">
    <location>
        <begin position="188"/>
        <end position="249"/>
    </location>
</feature>
<accession>A0A165P9B7</accession>
<gene>
    <name evidence="3" type="ORF">EXIGLDRAFT_760435</name>
</gene>
<feature type="region of interest" description="Disordered" evidence="1">
    <location>
        <begin position="112"/>
        <end position="140"/>
    </location>
</feature>
<feature type="region of interest" description="Disordered" evidence="1">
    <location>
        <begin position="43"/>
        <end position="70"/>
    </location>
</feature>
<dbReference type="GO" id="GO:0008270">
    <property type="term" value="F:zinc ion binding"/>
    <property type="evidence" value="ECO:0007669"/>
    <property type="project" value="InterPro"/>
</dbReference>
<name>A0A165P9B7_EXIGL</name>
<dbReference type="GO" id="GO:0000981">
    <property type="term" value="F:DNA-binding transcription factor activity, RNA polymerase II-specific"/>
    <property type="evidence" value="ECO:0007669"/>
    <property type="project" value="InterPro"/>
</dbReference>
<dbReference type="OrthoDB" id="39175at2759"/>
<dbReference type="Pfam" id="PF00172">
    <property type="entry name" value="Zn_clus"/>
    <property type="match status" value="1"/>
</dbReference>
<evidence type="ECO:0000313" key="3">
    <source>
        <dbReference type="EMBL" id="KZW01833.1"/>
    </source>
</evidence>
<dbReference type="PROSITE" id="PS50048">
    <property type="entry name" value="ZN2_CY6_FUNGAL_2"/>
    <property type="match status" value="1"/>
</dbReference>
<sequence length="333" mass="36187">MSHQFFYDGHHAHQPPFFAHQQFHAQPHELQFHPQLNVELNFDAGHFDNPGLDQQPPSALSSASPPTPHGSLNAYSEIGYGFAAHQALAGVAHDSVVVPPLYPPPPLGSSEHSYLYHPVDEPFYPPQHQQQQPFRAMSPSSSSLWRALEMPAAASNPESSAPGAVSTIPLAHPKSHLAPLRIATPRQQLPDLDSPLTPTSPPEPFFSASPNSERIQWQLPQAPGQSQSATPKQSRAGPARTPMKRASSGDRKPIMACLFCRGRKIACGGPLRPEAEDKTCNQCARRNLKCAYPVESHRGLRRTGKKSDAGSTSPHDVPSFQVAPMLTASTLPH</sequence>
<evidence type="ECO:0000259" key="2">
    <source>
        <dbReference type="PROSITE" id="PS50048"/>
    </source>
</evidence>
<dbReference type="SMART" id="SM00066">
    <property type="entry name" value="GAL4"/>
    <property type="match status" value="1"/>
</dbReference>
<evidence type="ECO:0000256" key="1">
    <source>
        <dbReference type="SAM" id="MobiDB-lite"/>
    </source>
</evidence>
<dbReference type="AlphaFoldDB" id="A0A165P9B7"/>
<dbReference type="EMBL" id="KV425891">
    <property type="protein sequence ID" value="KZW01833.1"/>
    <property type="molecule type" value="Genomic_DNA"/>
</dbReference>
<feature type="compositionally biased region" description="Polar residues" evidence="1">
    <location>
        <begin position="208"/>
        <end position="233"/>
    </location>
</feature>
<dbReference type="InParanoid" id="A0A165P9B7"/>
<dbReference type="SUPFAM" id="SSF57701">
    <property type="entry name" value="Zn2/Cys6 DNA-binding domain"/>
    <property type="match status" value="1"/>
</dbReference>
<dbReference type="Proteomes" id="UP000077266">
    <property type="component" value="Unassembled WGS sequence"/>
</dbReference>
<reference evidence="3 4" key="1">
    <citation type="journal article" date="2016" name="Mol. Biol. Evol.">
        <title>Comparative Genomics of Early-Diverging Mushroom-Forming Fungi Provides Insights into the Origins of Lignocellulose Decay Capabilities.</title>
        <authorList>
            <person name="Nagy L.G."/>
            <person name="Riley R."/>
            <person name="Tritt A."/>
            <person name="Adam C."/>
            <person name="Daum C."/>
            <person name="Floudas D."/>
            <person name="Sun H."/>
            <person name="Yadav J.S."/>
            <person name="Pangilinan J."/>
            <person name="Larsson K.H."/>
            <person name="Matsuura K."/>
            <person name="Barry K."/>
            <person name="Labutti K."/>
            <person name="Kuo R."/>
            <person name="Ohm R.A."/>
            <person name="Bhattacharya S.S."/>
            <person name="Shirouzu T."/>
            <person name="Yoshinaga Y."/>
            <person name="Martin F.M."/>
            <person name="Grigoriev I.V."/>
            <person name="Hibbett D.S."/>
        </authorList>
    </citation>
    <scope>NUCLEOTIDE SEQUENCE [LARGE SCALE GENOMIC DNA]</scope>
    <source>
        <strain evidence="3 4">HHB12029</strain>
    </source>
</reference>
<proteinExistence type="predicted"/>
<dbReference type="InterPro" id="IPR036864">
    <property type="entry name" value="Zn2-C6_fun-type_DNA-bd_sf"/>
</dbReference>
<dbReference type="Gene3D" id="4.10.240.10">
    <property type="entry name" value="Zn(2)-C6 fungal-type DNA-binding domain"/>
    <property type="match status" value="1"/>
</dbReference>
<feature type="domain" description="Zn(2)-C6 fungal-type" evidence="2">
    <location>
        <begin position="256"/>
        <end position="292"/>
    </location>
</feature>
<organism evidence="3 4">
    <name type="scientific">Exidia glandulosa HHB12029</name>
    <dbReference type="NCBI Taxonomy" id="1314781"/>
    <lineage>
        <taxon>Eukaryota</taxon>
        <taxon>Fungi</taxon>
        <taxon>Dikarya</taxon>
        <taxon>Basidiomycota</taxon>
        <taxon>Agaricomycotina</taxon>
        <taxon>Agaricomycetes</taxon>
        <taxon>Auriculariales</taxon>
        <taxon>Exidiaceae</taxon>
        <taxon>Exidia</taxon>
    </lineage>
</organism>
<protein>
    <recommendedName>
        <fullName evidence="2">Zn(2)-C6 fungal-type domain-containing protein</fullName>
    </recommendedName>
</protein>
<keyword evidence="4" id="KW-1185">Reference proteome</keyword>
<evidence type="ECO:0000313" key="4">
    <source>
        <dbReference type="Proteomes" id="UP000077266"/>
    </source>
</evidence>
<dbReference type="PROSITE" id="PS00463">
    <property type="entry name" value="ZN2_CY6_FUNGAL_1"/>
    <property type="match status" value="1"/>
</dbReference>
<feature type="region of interest" description="Disordered" evidence="1">
    <location>
        <begin position="296"/>
        <end position="333"/>
    </location>
</feature>
<dbReference type="STRING" id="1314781.A0A165P9B7"/>